<evidence type="ECO:0000313" key="6">
    <source>
        <dbReference type="EMBL" id="SON53928.1"/>
    </source>
</evidence>
<reference evidence="7" key="1">
    <citation type="submission" date="2017-09" db="EMBL/GenBank/DDBJ databases">
        <title>Genome sequence of Nannocystis excedens DSM 71.</title>
        <authorList>
            <person name="Blom J."/>
        </authorList>
    </citation>
    <scope>NUCLEOTIDE SEQUENCE [LARGE SCALE GENOMIC DNA]</scope>
    <source>
        <strain evidence="7">type strain: E19</strain>
    </source>
</reference>
<dbReference type="Pfam" id="PF03466">
    <property type="entry name" value="LysR_substrate"/>
    <property type="match status" value="1"/>
</dbReference>
<dbReference type="InterPro" id="IPR036388">
    <property type="entry name" value="WH-like_DNA-bd_sf"/>
</dbReference>
<dbReference type="PROSITE" id="PS50931">
    <property type="entry name" value="HTH_LYSR"/>
    <property type="match status" value="1"/>
</dbReference>
<name>A0A2C9D188_9HYPH</name>
<dbReference type="Gene3D" id="1.10.10.10">
    <property type="entry name" value="Winged helix-like DNA-binding domain superfamily/Winged helix DNA-binding domain"/>
    <property type="match status" value="1"/>
</dbReference>
<dbReference type="Gene3D" id="3.40.190.290">
    <property type="match status" value="1"/>
</dbReference>
<dbReference type="PANTHER" id="PTHR30419:SF31">
    <property type="entry name" value="BLR3139 PROTEIN"/>
    <property type="match status" value="1"/>
</dbReference>
<evidence type="ECO:0000259" key="5">
    <source>
        <dbReference type="PROSITE" id="PS50931"/>
    </source>
</evidence>
<dbReference type="InterPro" id="IPR036390">
    <property type="entry name" value="WH_DNA-bd_sf"/>
</dbReference>
<evidence type="ECO:0000256" key="2">
    <source>
        <dbReference type="ARBA" id="ARBA00023015"/>
    </source>
</evidence>
<organism evidence="6 7">
    <name type="scientific">Hartmannibacter diazotrophicus</name>
    <dbReference type="NCBI Taxonomy" id="1482074"/>
    <lineage>
        <taxon>Bacteria</taxon>
        <taxon>Pseudomonadati</taxon>
        <taxon>Pseudomonadota</taxon>
        <taxon>Alphaproteobacteria</taxon>
        <taxon>Hyphomicrobiales</taxon>
        <taxon>Pleomorphomonadaceae</taxon>
        <taxon>Hartmannibacter</taxon>
    </lineage>
</organism>
<dbReference type="KEGG" id="hdi:HDIA_0387"/>
<comment type="similarity">
    <text evidence="1">Belongs to the LysR transcriptional regulatory family.</text>
</comment>
<evidence type="ECO:0000313" key="7">
    <source>
        <dbReference type="Proteomes" id="UP000223606"/>
    </source>
</evidence>
<dbReference type="FunFam" id="1.10.10.10:FF:000001">
    <property type="entry name" value="LysR family transcriptional regulator"/>
    <property type="match status" value="1"/>
</dbReference>
<dbReference type="CDD" id="cd08436">
    <property type="entry name" value="PBP2_LTTR_like_3"/>
    <property type="match status" value="1"/>
</dbReference>
<accession>A0A2C9D188</accession>
<keyword evidence="7" id="KW-1185">Reference proteome</keyword>
<dbReference type="InterPro" id="IPR050950">
    <property type="entry name" value="HTH-type_LysR_regulators"/>
</dbReference>
<dbReference type="SUPFAM" id="SSF46785">
    <property type="entry name" value="Winged helix' DNA-binding domain"/>
    <property type="match status" value="1"/>
</dbReference>
<keyword evidence="4" id="KW-0804">Transcription</keyword>
<protein>
    <submittedName>
        <fullName evidence="6">HTH-type transcriptional regulator GltC</fullName>
    </submittedName>
</protein>
<feature type="domain" description="HTH lysR-type" evidence="5">
    <location>
        <begin position="1"/>
        <end position="58"/>
    </location>
</feature>
<dbReference type="Pfam" id="PF00126">
    <property type="entry name" value="HTH_1"/>
    <property type="match status" value="1"/>
</dbReference>
<keyword evidence="3" id="KW-0238">DNA-binding</keyword>
<dbReference type="EMBL" id="LT960614">
    <property type="protein sequence ID" value="SON53928.1"/>
    <property type="molecule type" value="Genomic_DNA"/>
</dbReference>
<dbReference type="GO" id="GO:0003700">
    <property type="term" value="F:DNA-binding transcription factor activity"/>
    <property type="evidence" value="ECO:0007669"/>
    <property type="project" value="InterPro"/>
</dbReference>
<dbReference type="GO" id="GO:0005829">
    <property type="term" value="C:cytosol"/>
    <property type="evidence" value="ECO:0007669"/>
    <property type="project" value="TreeGrafter"/>
</dbReference>
<dbReference type="GO" id="GO:0003677">
    <property type="term" value="F:DNA binding"/>
    <property type="evidence" value="ECO:0007669"/>
    <property type="project" value="UniProtKB-KW"/>
</dbReference>
<evidence type="ECO:0000256" key="3">
    <source>
        <dbReference type="ARBA" id="ARBA00023125"/>
    </source>
</evidence>
<dbReference type="AlphaFoldDB" id="A0A2C9D188"/>
<dbReference type="OrthoDB" id="9803735at2"/>
<keyword evidence="2" id="KW-0805">Transcription regulation</keyword>
<evidence type="ECO:0000256" key="1">
    <source>
        <dbReference type="ARBA" id="ARBA00009437"/>
    </source>
</evidence>
<dbReference type="Proteomes" id="UP000223606">
    <property type="component" value="Chromosome 1"/>
</dbReference>
<dbReference type="InterPro" id="IPR005119">
    <property type="entry name" value="LysR_subst-bd"/>
</dbReference>
<dbReference type="PANTHER" id="PTHR30419">
    <property type="entry name" value="HTH-TYPE TRANSCRIPTIONAL REGULATOR YBHD"/>
    <property type="match status" value="1"/>
</dbReference>
<gene>
    <name evidence="6" type="primary">gltC_1</name>
    <name evidence="6" type="ORF">HDIA_0387</name>
</gene>
<sequence length="295" mass="32118">MELRHLQHFIAVAEERHFTRAAQRVHIVQSALSSSIRSLEDELQAKLFVRSTRQVQLTPAGQAFLEKAREAMRAIDTARDIVADVEGLRSGSLAIGTVHSLPAFLDLPSLIARFHATHPGVEVRLRQGDAPGLLEQLRTGRLDLAFLPLLDPPDNIVTGIVACEDLAVVTAPGHPLAGRKDITLADLARHSFVDFDIGWGTRPLVDRAFAQAGITRRTAFEVTDLETLVDLVAKGLGIALLPDALAETRRPKIAIAELGPEICWELVVAHTGDETTGRLPVNGAARAFLDLLEFQ</sequence>
<dbReference type="InterPro" id="IPR000847">
    <property type="entry name" value="LysR_HTH_N"/>
</dbReference>
<evidence type="ECO:0000256" key="4">
    <source>
        <dbReference type="ARBA" id="ARBA00023163"/>
    </source>
</evidence>
<dbReference type="PRINTS" id="PR00039">
    <property type="entry name" value="HTHLYSR"/>
</dbReference>
<proteinExistence type="inferred from homology"/>
<dbReference type="RefSeq" id="WP_099553854.1">
    <property type="nucleotide sequence ID" value="NZ_LT960614.1"/>
</dbReference>
<dbReference type="SUPFAM" id="SSF53850">
    <property type="entry name" value="Periplasmic binding protein-like II"/>
    <property type="match status" value="1"/>
</dbReference>